<feature type="transmembrane region" description="Helical" evidence="1">
    <location>
        <begin position="46"/>
        <end position="70"/>
    </location>
</feature>
<evidence type="ECO:0000313" key="2">
    <source>
        <dbReference type="EMBL" id="GJE29402.1"/>
    </source>
</evidence>
<gene>
    <name evidence="2" type="ORF">LKMONMHP_4283</name>
</gene>
<feature type="transmembrane region" description="Helical" evidence="1">
    <location>
        <begin position="6"/>
        <end position="34"/>
    </location>
</feature>
<reference evidence="2" key="2">
    <citation type="submission" date="2021-08" db="EMBL/GenBank/DDBJ databases">
        <authorList>
            <person name="Tani A."/>
            <person name="Ola A."/>
            <person name="Ogura Y."/>
            <person name="Katsura K."/>
            <person name="Hayashi T."/>
        </authorList>
    </citation>
    <scope>NUCLEOTIDE SEQUENCE</scope>
    <source>
        <strain evidence="2">NBRC 15689</strain>
    </source>
</reference>
<name>A0ABQ4TGB9_METOR</name>
<evidence type="ECO:0000313" key="3">
    <source>
        <dbReference type="Proteomes" id="UP001055156"/>
    </source>
</evidence>
<dbReference type="EMBL" id="BPQV01000015">
    <property type="protein sequence ID" value="GJE29402.1"/>
    <property type="molecule type" value="Genomic_DNA"/>
</dbReference>
<organism evidence="2 3">
    <name type="scientific">Methylobacterium organophilum</name>
    <dbReference type="NCBI Taxonomy" id="410"/>
    <lineage>
        <taxon>Bacteria</taxon>
        <taxon>Pseudomonadati</taxon>
        <taxon>Pseudomonadota</taxon>
        <taxon>Alphaproteobacteria</taxon>
        <taxon>Hyphomicrobiales</taxon>
        <taxon>Methylobacteriaceae</taxon>
        <taxon>Methylobacterium</taxon>
    </lineage>
</organism>
<protein>
    <recommendedName>
        <fullName evidence="4">DUF4040 domain-containing protein</fullName>
    </recommendedName>
</protein>
<evidence type="ECO:0008006" key="4">
    <source>
        <dbReference type="Google" id="ProtNLM"/>
    </source>
</evidence>
<dbReference type="Proteomes" id="UP001055156">
    <property type="component" value="Unassembled WGS sequence"/>
</dbReference>
<keyword evidence="3" id="KW-1185">Reference proteome</keyword>
<keyword evidence="1" id="KW-0472">Membrane</keyword>
<reference evidence="2" key="1">
    <citation type="journal article" date="2021" name="Front. Microbiol.">
        <title>Comprehensive Comparative Genomics and Phenotyping of Methylobacterium Species.</title>
        <authorList>
            <person name="Alessa O."/>
            <person name="Ogura Y."/>
            <person name="Fujitani Y."/>
            <person name="Takami H."/>
            <person name="Hayashi T."/>
            <person name="Sahin N."/>
            <person name="Tani A."/>
        </authorList>
    </citation>
    <scope>NUCLEOTIDE SEQUENCE</scope>
    <source>
        <strain evidence="2">NBRC 15689</strain>
    </source>
</reference>
<keyword evidence="1" id="KW-1133">Transmembrane helix</keyword>
<comment type="caution">
    <text evidence="2">The sequence shown here is derived from an EMBL/GenBank/DDBJ whole genome shotgun (WGS) entry which is preliminary data.</text>
</comment>
<sequence length="75" mass="8110">MLISLLLFFIGLVIGYYLRVTSLLFCSAIVAITYAATCIILGKTSLINVVIAFALLTSLQGGYLLGAYMMHKTDS</sequence>
<keyword evidence="1" id="KW-0812">Transmembrane</keyword>
<evidence type="ECO:0000256" key="1">
    <source>
        <dbReference type="SAM" id="Phobius"/>
    </source>
</evidence>
<accession>A0ABQ4TGB9</accession>
<proteinExistence type="predicted"/>